<dbReference type="Pfam" id="PF13700">
    <property type="entry name" value="DUF4158"/>
    <property type="match status" value="1"/>
</dbReference>
<dbReference type="Proteomes" id="UP001500888">
    <property type="component" value="Unassembled WGS sequence"/>
</dbReference>
<sequence>MPAAVSGHVRGALGLADEVELRQAAPMTASRHRAFVRKRMGVSYEAARVRRIAEEAVRKAVQSKDNPADLINVALEELVRARCELPGYTTLDAMTAAIRAEVNTAGSALSLPPRGAVHLG</sequence>
<keyword evidence="3" id="KW-1185">Reference proteome</keyword>
<name>A0ABP7IAJ1_9ACTN</name>
<protein>
    <recommendedName>
        <fullName evidence="1">DUF4158 domain-containing protein</fullName>
    </recommendedName>
</protein>
<evidence type="ECO:0000313" key="3">
    <source>
        <dbReference type="Proteomes" id="UP001500888"/>
    </source>
</evidence>
<dbReference type="EMBL" id="BAAAZR010000008">
    <property type="protein sequence ID" value="GAA3813528.1"/>
    <property type="molecule type" value="Genomic_DNA"/>
</dbReference>
<dbReference type="RefSeq" id="WP_344941319.1">
    <property type="nucleotide sequence ID" value="NZ_BAAAZR010000008.1"/>
</dbReference>
<reference evidence="3" key="1">
    <citation type="journal article" date="2019" name="Int. J. Syst. Evol. Microbiol.">
        <title>The Global Catalogue of Microorganisms (GCM) 10K type strain sequencing project: providing services to taxonomists for standard genome sequencing and annotation.</title>
        <authorList>
            <consortium name="The Broad Institute Genomics Platform"/>
            <consortium name="The Broad Institute Genome Sequencing Center for Infectious Disease"/>
            <person name="Wu L."/>
            <person name="Ma J."/>
        </authorList>
    </citation>
    <scope>NUCLEOTIDE SEQUENCE [LARGE SCALE GENOMIC DNA]</scope>
    <source>
        <strain evidence="3">JCM 16908</strain>
    </source>
</reference>
<organism evidence="2 3">
    <name type="scientific">Sphaerisporangium flaviroseum</name>
    <dbReference type="NCBI Taxonomy" id="509199"/>
    <lineage>
        <taxon>Bacteria</taxon>
        <taxon>Bacillati</taxon>
        <taxon>Actinomycetota</taxon>
        <taxon>Actinomycetes</taxon>
        <taxon>Streptosporangiales</taxon>
        <taxon>Streptosporangiaceae</taxon>
        <taxon>Sphaerisporangium</taxon>
    </lineage>
</organism>
<gene>
    <name evidence="2" type="ORF">GCM10022226_37820</name>
</gene>
<evidence type="ECO:0000313" key="2">
    <source>
        <dbReference type="EMBL" id="GAA3813528.1"/>
    </source>
</evidence>
<comment type="caution">
    <text evidence="2">The sequence shown here is derived from an EMBL/GenBank/DDBJ whole genome shotgun (WGS) entry which is preliminary data.</text>
</comment>
<dbReference type="InterPro" id="IPR025296">
    <property type="entry name" value="DUF4158"/>
</dbReference>
<evidence type="ECO:0000259" key="1">
    <source>
        <dbReference type="Pfam" id="PF13700"/>
    </source>
</evidence>
<accession>A0ABP7IAJ1</accession>
<proteinExistence type="predicted"/>
<feature type="domain" description="DUF4158" evidence="1">
    <location>
        <begin position="2"/>
        <end position="97"/>
    </location>
</feature>